<dbReference type="GO" id="GO:0005777">
    <property type="term" value="C:peroxisome"/>
    <property type="evidence" value="ECO:0007669"/>
    <property type="project" value="TreeGrafter"/>
</dbReference>
<evidence type="ECO:0000256" key="6">
    <source>
        <dbReference type="ARBA" id="ARBA00022801"/>
    </source>
</evidence>
<dbReference type="STRING" id="857566.A0A1E3PLR6"/>
<dbReference type="GO" id="GO:0046872">
    <property type="term" value="F:metal ion binding"/>
    <property type="evidence" value="ECO:0007669"/>
    <property type="project" value="UniProtKB-KW"/>
</dbReference>
<protein>
    <recommendedName>
        <fullName evidence="4">NAD(+) diphosphatase</fullName>
        <ecNumber evidence="4">3.6.1.22</ecNumber>
    </recommendedName>
</protein>
<evidence type="ECO:0000256" key="4">
    <source>
        <dbReference type="ARBA" id="ARBA00012381"/>
    </source>
</evidence>
<keyword evidence="12" id="KW-1185">Reference proteome</keyword>
<reference evidence="11 12" key="1">
    <citation type="journal article" date="2016" name="Proc. Natl. Acad. Sci. U.S.A.">
        <title>Comparative genomics of biotechnologically important yeasts.</title>
        <authorList>
            <person name="Riley R."/>
            <person name="Haridas S."/>
            <person name="Wolfe K.H."/>
            <person name="Lopes M.R."/>
            <person name="Hittinger C.T."/>
            <person name="Goeker M."/>
            <person name="Salamov A.A."/>
            <person name="Wisecaver J.H."/>
            <person name="Long T.M."/>
            <person name="Calvey C.H."/>
            <person name="Aerts A.L."/>
            <person name="Barry K.W."/>
            <person name="Choi C."/>
            <person name="Clum A."/>
            <person name="Coughlan A.Y."/>
            <person name="Deshpande S."/>
            <person name="Douglass A.P."/>
            <person name="Hanson S.J."/>
            <person name="Klenk H.-P."/>
            <person name="LaButti K.M."/>
            <person name="Lapidus A."/>
            <person name="Lindquist E.A."/>
            <person name="Lipzen A.M."/>
            <person name="Meier-Kolthoff J.P."/>
            <person name="Ohm R.A."/>
            <person name="Otillar R.P."/>
            <person name="Pangilinan J.L."/>
            <person name="Peng Y."/>
            <person name="Rokas A."/>
            <person name="Rosa C.A."/>
            <person name="Scheuner C."/>
            <person name="Sibirny A.A."/>
            <person name="Slot J.C."/>
            <person name="Stielow J.B."/>
            <person name="Sun H."/>
            <person name="Kurtzman C.P."/>
            <person name="Blackwell M."/>
            <person name="Grigoriev I.V."/>
            <person name="Jeffries T.W."/>
        </authorList>
    </citation>
    <scope>NUCLEOTIDE SEQUENCE [LARGE SCALE GENOMIC DNA]</scope>
    <source>
        <strain evidence="11 12">DSM 6958</strain>
    </source>
</reference>
<proteinExistence type="inferred from homology"/>
<organism evidence="11 12">
    <name type="scientific">Nadsonia fulvescens var. elongata DSM 6958</name>
    <dbReference type="NCBI Taxonomy" id="857566"/>
    <lineage>
        <taxon>Eukaryota</taxon>
        <taxon>Fungi</taxon>
        <taxon>Dikarya</taxon>
        <taxon>Ascomycota</taxon>
        <taxon>Saccharomycotina</taxon>
        <taxon>Dipodascomycetes</taxon>
        <taxon>Dipodascales</taxon>
        <taxon>Dipodascales incertae sedis</taxon>
        <taxon>Nadsonia</taxon>
    </lineage>
</organism>
<evidence type="ECO:0000256" key="1">
    <source>
        <dbReference type="ARBA" id="ARBA00001946"/>
    </source>
</evidence>
<dbReference type="InterPro" id="IPR015797">
    <property type="entry name" value="NUDIX_hydrolase-like_dom_sf"/>
</dbReference>
<dbReference type="InterPro" id="IPR049734">
    <property type="entry name" value="NudC-like_C"/>
</dbReference>
<dbReference type="OrthoDB" id="10249612at2759"/>
<dbReference type="CDD" id="cd03429">
    <property type="entry name" value="NUDIX_NADH_pyrophosphatase_Nudt13"/>
    <property type="match status" value="1"/>
</dbReference>
<dbReference type="Gene3D" id="3.90.79.10">
    <property type="entry name" value="Nucleoside Triphosphate Pyrophosphohydrolase"/>
    <property type="match status" value="1"/>
</dbReference>
<dbReference type="PANTHER" id="PTHR42904:SF6">
    <property type="entry name" value="NAD-CAPPED RNA HYDROLASE NUDT12"/>
    <property type="match status" value="1"/>
</dbReference>
<dbReference type="InterPro" id="IPR050241">
    <property type="entry name" value="NAD-cap_RNA_hydrolase_NudC"/>
</dbReference>
<gene>
    <name evidence="11" type="ORF">NADFUDRAFT_82220</name>
</gene>
<dbReference type="PROSITE" id="PS00893">
    <property type="entry name" value="NUDIX_BOX"/>
    <property type="match status" value="1"/>
</dbReference>
<dbReference type="InterPro" id="IPR020084">
    <property type="entry name" value="NUDIX_hydrolase_CS"/>
</dbReference>
<keyword evidence="7" id="KW-0460">Magnesium</keyword>
<evidence type="ECO:0000256" key="3">
    <source>
        <dbReference type="ARBA" id="ARBA00009595"/>
    </source>
</evidence>
<dbReference type="InterPro" id="IPR000086">
    <property type="entry name" value="NUDIX_hydrolase_dom"/>
</dbReference>
<evidence type="ECO:0000313" key="11">
    <source>
        <dbReference type="EMBL" id="ODQ66386.1"/>
    </source>
</evidence>
<keyword evidence="6" id="KW-0378">Hydrolase</keyword>
<dbReference type="Pfam" id="PF00293">
    <property type="entry name" value="NUDIX"/>
    <property type="match status" value="1"/>
</dbReference>
<evidence type="ECO:0000256" key="9">
    <source>
        <dbReference type="ARBA" id="ARBA00023679"/>
    </source>
</evidence>
<dbReference type="GO" id="GO:0005829">
    <property type="term" value="C:cytosol"/>
    <property type="evidence" value="ECO:0007669"/>
    <property type="project" value="TreeGrafter"/>
</dbReference>
<dbReference type="GO" id="GO:0019677">
    <property type="term" value="P:NAD+ catabolic process"/>
    <property type="evidence" value="ECO:0007669"/>
    <property type="project" value="TreeGrafter"/>
</dbReference>
<evidence type="ECO:0000259" key="10">
    <source>
        <dbReference type="PROSITE" id="PS51462"/>
    </source>
</evidence>
<dbReference type="GO" id="GO:0006742">
    <property type="term" value="P:NADP+ catabolic process"/>
    <property type="evidence" value="ECO:0007669"/>
    <property type="project" value="TreeGrafter"/>
</dbReference>
<dbReference type="SUPFAM" id="SSF55811">
    <property type="entry name" value="Nudix"/>
    <property type="match status" value="1"/>
</dbReference>
<evidence type="ECO:0000313" key="12">
    <source>
        <dbReference type="Proteomes" id="UP000095009"/>
    </source>
</evidence>
<dbReference type="GO" id="GO:0035529">
    <property type="term" value="F:NADH pyrophosphatase activity"/>
    <property type="evidence" value="ECO:0007669"/>
    <property type="project" value="TreeGrafter"/>
</dbReference>
<keyword evidence="8" id="KW-0520">NAD</keyword>
<dbReference type="Gene3D" id="3.90.79.20">
    <property type="match status" value="1"/>
</dbReference>
<dbReference type="AlphaFoldDB" id="A0A1E3PLR6"/>
<comment type="cofactor">
    <cofactor evidence="2">
        <name>Zn(2+)</name>
        <dbReference type="ChEBI" id="CHEBI:29105"/>
    </cofactor>
</comment>
<keyword evidence="5" id="KW-0479">Metal-binding</keyword>
<accession>A0A1E3PLR6</accession>
<comment type="cofactor">
    <cofactor evidence="1">
        <name>Mg(2+)</name>
        <dbReference type="ChEBI" id="CHEBI:18420"/>
    </cofactor>
</comment>
<evidence type="ECO:0000256" key="5">
    <source>
        <dbReference type="ARBA" id="ARBA00022723"/>
    </source>
</evidence>
<evidence type="ECO:0000256" key="2">
    <source>
        <dbReference type="ARBA" id="ARBA00001947"/>
    </source>
</evidence>
<name>A0A1E3PLR6_9ASCO</name>
<comment type="catalytic activity">
    <reaction evidence="9">
        <text>a 5'-end NAD(+)-phospho-ribonucleoside in mRNA + H2O = a 5'-end phospho-adenosine-phospho-ribonucleoside in mRNA + beta-nicotinamide D-ribonucleotide + 2 H(+)</text>
        <dbReference type="Rhea" id="RHEA:60876"/>
        <dbReference type="Rhea" id="RHEA-COMP:15698"/>
        <dbReference type="Rhea" id="RHEA-COMP:15719"/>
        <dbReference type="ChEBI" id="CHEBI:14649"/>
        <dbReference type="ChEBI" id="CHEBI:15377"/>
        <dbReference type="ChEBI" id="CHEBI:15378"/>
        <dbReference type="ChEBI" id="CHEBI:144029"/>
        <dbReference type="ChEBI" id="CHEBI:144051"/>
    </reaction>
    <physiologicalReaction direction="left-to-right" evidence="9">
        <dbReference type="Rhea" id="RHEA:60877"/>
    </physiologicalReaction>
</comment>
<dbReference type="EC" id="3.6.1.22" evidence="4"/>
<evidence type="ECO:0000256" key="8">
    <source>
        <dbReference type="ARBA" id="ARBA00023027"/>
    </source>
</evidence>
<evidence type="ECO:0000256" key="7">
    <source>
        <dbReference type="ARBA" id="ARBA00022842"/>
    </source>
</evidence>
<dbReference type="EMBL" id="KV454408">
    <property type="protein sequence ID" value="ODQ66386.1"/>
    <property type="molecule type" value="Genomic_DNA"/>
</dbReference>
<dbReference type="PROSITE" id="PS51462">
    <property type="entry name" value="NUDIX"/>
    <property type="match status" value="1"/>
</dbReference>
<dbReference type="PANTHER" id="PTHR42904">
    <property type="entry name" value="NUDIX HYDROLASE, NUDC SUBFAMILY"/>
    <property type="match status" value="1"/>
</dbReference>
<feature type="domain" description="Nudix hydrolase" evidence="10">
    <location>
        <begin position="313"/>
        <end position="443"/>
    </location>
</feature>
<comment type="similarity">
    <text evidence="3">Belongs to the Nudix hydrolase family. NudC subfamily.</text>
</comment>
<dbReference type="Proteomes" id="UP000095009">
    <property type="component" value="Unassembled WGS sequence"/>
</dbReference>
<sequence>MSDHTLVNKFGPEPIQYFSLGGKFQHHQKSFKQQPQTETASSLRKLNRLSFLRDNYAFLNSALHHHTTRFVLFKDGNPFIETNDSSDLGSLGTYPNHFDSSSKTAITDSAEVPKYLPARPVDAVFSYTDLNTISSLIGEPFAKSEKEMIAEWDPKLHALGQETVSLVFLGINEDLSSTNQNSQAFEWVTQHSDDHVDRYIGQAYFALDLSSQFHHTPALSKKISQVITAVEKQYPTSQFVMGLKRRFTVFESSLFAQAKPYLDWLSRNLFCGGCGNRQMIINGGNKLTCPETVAGAKQPFCPTRGRVTNLHFPRTDCCVIMAVINKKGDKVLLAHNRRHPNKRYSCLAGFIEPGESIEDAVRREVWEESGVKVDRVVPFTTQPWPQPGNIMIGCVAQCESIEDEPINLGHDPELTHADWFPFDFTRLLLERAYHGLELQPFKDGEISNRIEQSFCQTANDMALPGPETIAFSLIEAVVNGRVTSTPKI</sequence>